<proteinExistence type="predicted"/>
<comment type="caution">
    <text evidence="1">The sequence shown here is derived from an EMBL/GenBank/DDBJ whole genome shotgun (WGS) entry which is preliminary data.</text>
</comment>
<keyword evidence="2" id="KW-1185">Reference proteome</keyword>
<accession>A0A1E5W1G0</accession>
<sequence>MLQSKVTSSPAIMSILLITNLASDPKLIERLRHSIRSDEPASNDEQISLNQWN</sequence>
<gene>
    <name evidence="1" type="ORF">BAE44_0007891</name>
</gene>
<protein>
    <submittedName>
        <fullName evidence="1">Uncharacterized protein</fullName>
    </submittedName>
</protein>
<dbReference type="EMBL" id="LWDX02024224">
    <property type="protein sequence ID" value="OEL31090.1"/>
    <property type="molecule type" value="Genomic_DNA"/>
</dbReference>
<dbReference type="Proteomes" id="UP000095767">
    <property type="component" value="Unassembled WGS sequence"/>
</dbReference>
<organism evidence="1 2">
    <name type="scientific">Dichanthelium oligosanthes</name>
    <dbReference type="NCBI Taxonomy" id="888268"/>
    <lineage>
        <taxon>Eukaryota</taxon>
        <taxon>Viridiplantae</taxon>
        <taxon>Streptophyta</taxon>
        <taxon>Embryophyta</taxon>
        <taxon>Tracheophyta</taxon>
        <taxon>Spermatophyta</taxon>
        <taxon>Magnoliopsida</taxon>
        <taxon>Liliopsida</taxon>
        <taxon>Poales</taxon>
        <taxon>Poaceae</taxon>
        <taxon>PACMAD clade</taxon>
        <taxon>Panicoideae</taxon>
        <taxon>Panicodae</taxon>
        <taxon>Paniceae</taxon>
        <taxon>Dichantheliinae</taxon>
        <taxon>Dichanthelium</taxon>
    </lineage>
</organism>
<evidence type="ECO:0000313" key="2">
    <source>
        <dbReference type="Proteomes" id="UP000095767"/>
    </source>
</evidence>
<evidence type="ECO:0000313" key="1">
    <source>
        <dbReference type="EMBL" id="OEL31090.1"/>
    </source>
</evidence>
<reference evidence="1 2" key="1">
    <citation type="submission" date="2016-09" db="EMBL/GenBank/DDBJ databases">
        <title>The draft genome of Dichanthelium oligosanthes: A C3 panicoid grass species.</title>
        <authorList>
            <person name="Studer A.J."/>
            <person name="Schnable J.C."/>
            <person name="Brutnell T.P."/>
        </authorList>
    </citation>
    <scope>NUCLEOTIDE SEQUENCE [LARGE SCALE GENOMIC DNA]</scope>
    <source>
        <strain evidence="2">cv. Kellogg 1175</strain>
        <tissue evidence="1">Leaf</tissue>
    </source>
</reference>
<dbReference type="AlphaFoldDB" id="A0A1E5W1G0"/>
<name>A0A1E5W1G0_9POAL</name>